<dbReference type="GO" id="GO:0016301">
    <property type="term" value="F:kinase activity"/>
    <property type="evidence" value="ECO:0007669"/>
    <property type="project" value="UniProtKB-KW"/>
</dbReference>
<reference evidence="2 3" key="1">
    <citation type="submission" date="2019-08" db="EMBL/GenBank/DDBJ databases">
        <authorList>
            <person name="Guy L."/>
        </authorList>
    </citation>
    <scope>NUCLEOTIDE SEQUENCE [LARGE SCALE GENOMIC DNA]</scope>
    <source>
        <strain evidence="2 3">SGT-108</strain>
    </source>
</reference>
<name>A0A5E4PE65_9COXI</name>
<dbReference type="Pfam" id="PF01869">
    <property type="entry name" value="BcrAD_BadFG"/>
    <property type="match status" value="1"/>
</dbReference>
<gene>
    <name evidence="2" type="primary">gspK</name>
    <name evidence="2" type="ORF">AQUSIP_03900</name>
</gene>
<organism evidence="2 3">
    <name type="scientific">Aquicella siphonis</name>
    <dbReference type="NCBI Taxonomy" id="254247"/>
    <lineage>
        <taxon>Bacteria</taxon>
        <taxon>Pseudomonadati</taxon>
        <taxon>Pseudomonadota</taxon>
        <taxon>Gammaproteobacteria</taxon>
        <taxon>Legionellales</taxon>
        <taxon>Coxiellaceae</taxon>
        <taxon>Aquicella</taxon>
    </lineage>
</organism>
<dbReference type="OrthoDB" id="9816014at2"/>
<keyword evidence="2" id="KW-0808">Transferase</keyword>
<proteinExistence type="predicted"/>
<evidence type="ECO:0000313" key="2">
    <source>
        <dbReference type="EMBL" id="VVC75114.1"/>
    </source>
</evidence>
<dbReference type="InterPro" id="IPR002731">
    <property type="entry name" value="ATPase_BadF"/>
</dbReference>
<keyword evidence="3" id="KW-1185">Reference proteome</keyword>
<dbReference type="InterPro" id="IPR043129">
    <property type="entry name" value="ATPase_NBD"/>
</dbReference>
<feature type="domain" description="ATPase BadF/BadG/BcrA/BcrD type" evidence="1">
    <location>
        <begin position="7"/>
        <end position="261"/>
    </location>
</feature>
<protein>
    <submittedName>
        <fullName evidence="2">Glucosamine kinase GspK</fullName>
    </submittedName>
</protein>
<dbReference type="InterPro" id="IPR052519">
    <property type="entry name" value="Euk-type_GlcNAc_Kinase"/>
</dbReference>
<keyword evidence="2" id="KW-0418">Kinase</keyword>
<sequence>MTQSFYIGVDGGATKCLVSVEDEHGNLLGRETGGPANIRLSVPQAWQSIHAALEKILSPLAIQMYDKRYHWHAGMGLAGCEIEEAYQAFLAVPHEFETLILTSDAHTACLGAHAGHDGAVIIIGTGVVGFQVQSGETSKVGGWGFPHDDEGGGAWLGLEAVRLTLQTLDGRQPVNELTQAVFAFFGSDLGRFVTWANQANSTAFAELAPVVIHCAAAGSEAARNLMRESAKAVDGVAAALQAARENQDVILPCSLAGGMAAFIEPYLNNALRAQLVPCQSTPDAGAVFLVRNYLAKSNIKTSPGREGTHD</sequence>
<evidence type="ECO:0000313" key="3">
    <source>
        <dbReference type="Proteomes" id="UP000324194"/>
    </source>
</evidence>
<dbReference type="KEGG" id="asip:AQUSIP_03900"/>
<dbReference type="AlphaFoldDB" id="A0A5E4PE65"/>
<dbReference type="RefSeq" id="WP_148338122.1">
    <property type="nucleotide sequence ID" value="NZ_LR699119.1"/>
</dbReference>
<dbReference type="PANTHER" id="PTHR43190:SF3">
    <property type="entry name" value="N-ACETYL-D-GLUCOSAMINE KINASE"/>
    <property type="match status" value="1"/>
</dbReference>
<dbReference type="Proteomes" id="UP000324194">
    <property type="component" value="Chromosome 1"/>
</dbReference>
<accession>A0A5E4PE65</accession>
<dbReference type="EMBL" id="LR699119">
    <property type="protein sequence ID" value="VVC75114.1"/>
    <property type="molecule type" value="Genomic_DNA"/>
</dbReference>
<dbReference type="Gene3D" id="3.30.420.40">
    <property type="match status" value="2"/>
</dbReference>
<dbReference type="CDD" id="cd24082">
    <property type="entry name" value="ASKHA_NBD_GspK-like"/>
    <property type="match status" value="1"/>
</dbReference>
<dbReference type="PANTHER" id="PTHR43190">
    <property type="entry name" value="N-ACETYL-D-GLUCOSAMINE KINASE"/>
    <property type="match status" value="1"/>
</dbReference>
<dbReference type="SUPFAM" id="SSF53067">
    <property type="entry name" value="Actin-like ATPase domain"/>
    <property type="match status" value="2"/>
</dbReference>
<evidence type="ECO:0000259" key="1">
    <source>
        <dbReference type="Pfam" id="PF01869"/>
    </source>
</evidence>